<feature type="compositionally biased region" description="Polar residues" evidence="1">
    <location>
        <begin position="169"/>
        <end position="189"/>
    </location>
</feature>
<name>W9C8R6_SCLBF</name>
<protein>
    <submittedName>
        <fullName evidence="2">Uncharacterized protein</fullName>
    </submittedName>
</protein>
<evidence type="ECO:0000313" key="2">
    <source>
        <dbReference type="EMBL" id="ESZ91249.1"/>
    </source>
</evidence>
<proteinExistence type="predicted"/>
<feature type="region of interest" description="Disordered" evidence="1">
    <location>
        <begin position="169"/>
        <end position="192"/>
    </location>
</feature>
<dbReference type="AlphaFoldDB" id="W9C8R6"/>
<accession>W9C8R6</accession>
<comment type="caution">
    <text evidence="2">The sequence shown here is derived from an EMBL/GenBank/DDBJ whole genome shotgun (WGS) entry which is preliminary data.</text>
</comment>
<organism evidence="2 3">
    <name type="scientific">Sclerotinia borealis (strain F-4128)</name>
    <dbReference type="NCBI Taxonomy" id="1432307"/>
    <lineage>
        <taxon>Eukaryota</taxon>
        <taxon>Fungi</taxon>
        <taxon>Dikarya</taxon>
        <taxon>Ascomycota</taxon>
        <taxon>Pezizomycotina</taxon>
        <taxon>Leotiomycetes</taxon>
        <taxon>Helotiales</taxon>
        <taxon>Sclerotiniaceae</taxon>
        <taxon>Sclerotinia</taxon>
    </lineage>
</organism>
<dbReference type="Proteomes" id="UP000019487">
    <property type="component" value="Unassembled WGS sequence"/>
</dbReference>
<evidence type="ECO:0000256" key="1">
    <source>
        <dbReference type="SAM" id="MobiDB-lite"/>
    </source>
</evidence>
<dbReference type="HOGENOM" id="CLU_1234825_0_0_1"/>
<dbReference type="OrthoDB" id="3502101at2759"/>
<keyword evidence="3" id="KW-1185">Reference proteome</keyword>
<dbReference type="EMBL" id="AYSA01000524">
    <property type="protein sequence ID" value="ESZ91249.1"/>
    <property type="molecule type" value="Genomic_DNA"/>
</dbReference>
<reference evidence="2 3" key="1">
    <citation type="journal article" date="2014" name="Genome Announc.">
        <title>Draft genome sequence of Sclerotinia borealis, a psychrophilic plant pathogenic fungus.</title>
        <authorList>
            <person name="Mardanov A.V."/>
            <person name="Beletsky A.V."/>
            <person name="Kadnikov V.V."/>
            <person name="Ignatov A.N."/>
            <person name="Ravin N.V."/>
        </authorList>
    </citation>
    <scope>NUCLEOTIDE SEQUENCE [LARGE SCALE GENOMIC DNA]</scope>
    <source>
        <strain evidence="3">F-4157</strain>
    </source>
</reference>
<gene>
    <name evidence="2" type="ORF">SBOR_8371</name>
</gene>
<evidence type="ECO:0000313" key="3">
    <source>
        <dbReference type="Proteomes" id="UP000019487"/>
    </source>
</evidence>
<sequence>MAPLGYDDKPEEIYQYDLDDWTIICRYCLKNISATRPPVYKKVNCDCSELGIHAAGPNSTTQMLEPKTTVYGQPAYTYQISVPGYACSCTQTSISHEEPLVHDISNNSQDLNINWNNGYLKNNTRITQNQPYSVQSYSWPLHAWLKETESSYTLSSTIRNCPRVCKTSSMKAKNGSKRGNFSLHSSGSGIESGLKGWDPDAFTEVGAWVSENTEMQTNTH</sequence>